<dbReference type="SUPFAM" id="SSF50814">
    <property type="entry name" value="Lipocalins"/>
    <property type="match status" value="1"/>
</dbReference>
<dbReference type="EMBL" id="GBBM01004617">
    <property type="protein sequence ID" value="JAC30801.1"/>
    <property type="molecule type" value="mRNA"/>
</dbReference>
<sequence>MRLVFVVMLTLLYISCFKKHLCLAEPKHQLPHETIDMRKVFDNFLHAIAIIDIDKDGDLDCLSTVRTDFDSSVPRATYVWILPGVNGREPRNITFEVLPKETPDHFYFTDKDGDGSPENGFFIYSDYKDCALVYLYERQECMMWSSREMKENVPQACMDQFEDNCEGAYKSYDEDTCRSFVSF</sequence>
<dbReference type="InterPro" id="IPR002970">
    <property type="entry name" value="Tick_his-bd"/>
</dbReference>
<reference evidence="2" key="1">
    <citation type="submission" date="2014-03" db="EMBL/GenBank/DDBJ databases">
        <title>The sialotranscriptome of Amblyomma triste, Amblyomma parvum and Amblyomma cajennense ticks, uncovered by 454-based RNA-seq.</title>
        <authorList>
            <person name="Garcia G.R."/>
            <person name="Gardinassi L.G."/>
            <person name="Ribeiro J.M."/>
            <person name="Anatriello E."/>
            <person name="Ferreira B.R."/>
            <person name="Moreira H.N."/>
            <person name="Mafra C."/>
            <person name="Olegario M.M."/>
            <person name="Szabo P.J."/>
            <person name="Miranda-Santos I.K."/>
            <person name="Maruyama S.R."/>
        </authorList>
    </citation>
    <scope>NUCLEOTIDE SEQUENCE</scope>
    <source>
        <strain evidence="2">Mato Grasso do Sul</strain>
        <tissue evidence="2">Salivary glands</tissue>
    </source>
</reference>
<dbReference type="Gene3D" id="2.40.128.20">
    <property type="match status" value="1"/>
</dbReference>
<dbReference type="AlphaFoldDB" id="A0A023G983"/>
<feature type="signal peptide" evidence="1">
    <location>
        <begin position="1"/>
        <end position="24"/>
    </location>
</feature>
<dbReference type="GO" id="GO:0043176">
    <property type="term" value="F:amine binding"/>
    <property type="evidence" value="ECO:0007669"/>
    <property type="project" value="InterPro"/>
</dbReference>
<feature type="chain" id="PRO_5001516774" evidence="1">
    <location>
        <begin position="25"/>
        <end position="183"/>
    </location>
</feature>
<organism evidence="2">
    <name type="scientific">Amblyomma triste</name>
    <name type="common">Neotropical tick</name>
    <dbReference type="NCBI Taxonomy" id="251400"/>
    <lineage>
        <taxon>Eukaryota</taxon>
        <taxon>Metazoa</taxon>
        <taxon>Ecdysozoa</taxon>
        <taxon>Arthropoda</taxon>
        <taxon>Chelicerata</taxon>
        <taxon>Arachnida</taxon>
        <taxon>Acari</taxon>
        <taxon>Parasitiformes</taxon>
        <taxon>Ixodida</taxon>
        <taxon>Ixodoidea</taxon>
        <taxon>Ixodidae</taxon>
        <taxon>Amblyomminae</taxon>
        <taxon>Amblyomma</taxon>
    </lineage>
</organism>
<dbReference type="GO" id="GO:0030682">
    <property type="term" value="P:symbiont-mediated perturbation of host defenses"/>
    <property type="evidence" value="ECO:0007669"/>
    <property type="project" value="InterPro"/>
</dbReference>
<dbReference type="InterPro" id="IPR012674">
    <property type="entry name" value="Calycin"/>
</dbReference>
<evidence type="ECO:0000256" key="1">
    <source>
        <dbReference type="SAM" id="SignalP"/>
    </source>
</evidence>
<accession>A0A023G983</accession>
<dbReference type="Pfam" id="PF02098">
    <property type="entry name" value="His_binding"/>
    <property type="match status" value="1"/>
</dbReference>
<proteinExistence type="evidence at transcript level"/>
<evidence type="ECO:0000313" key="2">
    <source>
        <dbReference type="EMBL" id="JAC30801.1"/>
    </source>
</evidence>
<name>A0A023G983_AMBTT</name>
<keyword evidence="1" id="KW-0732">Signal</keyword>
<protein>
    <submittedName>
        <fullName evidence="2">Putative lipocalin-5 1</fullName>
    </submittedName>
</protein>